<keyword evidence="3" id="KW-0378">Hydrolase</keyword>
<dbReference type="PANTHER" id="PTHR43265">
    <property type="entry name" value="ESTERASE ESTD"/>
    <property type="match status" value="1"/>
</dbReference>
<protein>
    <submittedName>
        <fullName evidence="3">Alpha/beta fold hydrolase</fullName>
    </submittedName>
</protein>
<evidence type="ECO:0000313" key="3">
    <source>
        <dbReference type="EMBL" id="QBB69968.1"/>
    </source>
</evidence>
<organism evidence="3 4">
    <name type="scientific">Pseudolysobacter antarcticus</name>
    <dbReference type="NCBI Taxonomy" id="2511995"/>
    <lineage>
        <taxon>Bacteria</taxon>
        <taxon>Pseudomonadati</taxon>
        <taxon>Pseudomonadota</taxon>
        <taxon>Gammaproteobacteria</taxon>
        <taxon>Lysobacterales</taxon>
        <taxon>Rhodanobacteraceae</taxon>
        <taxon>Pseudolysobacter</taxon>
    </lineage>
</organism>
<dbReference type="InterPro" id="IPR029058">
    <property type="entry name" value="AB_hydrolase_fold"/>
</dbReference>
<keyword evidence="1" id="KW-0732">Signal</keyword>
<dbReference type="InterPro" id="IPR053145">
    <property type="entry name" value="AB_hydrolase_Est10"/>
</dbReference>
<proteinExistence type="predicted"/>
<dbReference type="PANTHER" id="PTHR43265:SF1">
    <property type="entry name" value="ESTERASE ESTD"/>
    <property type="match status" value="1"/>
</dbReference>
<evidence type="ECO:0000256" key="1">
    <source>
        <dbReference type="SAM" id="SignalP"/>
    </source>
</evidence>
<dbReference type="GO" id="GO:0052689">
    <property type="term" value="F:carboxylic ester hydrolase activity"/>
    <property type="evidence" value="ECO:0007669"/>
    <property type="project" value="TreeGrafter"/>
</dbReference>
<keyword evidence="4" id="KW-1185">Reference proteome</keyword>
<sequence>MNRFLWIKNLVLAGVMAVAPCAYATGDASPNVPGKWHGSMQTASGTFALELTIQQDEHGTLSAALESVDQAPGQFIHVSRVEQEKDQLKLELDTLSASYAGHFDAKKDAWIGNWQQGPVLPLTWLRGPLPPQPAIDGIDGIWRATLTRNASELRLILRISTSTRGTRAKLDSPDMGIAGLDVTDLSRDGEHVHFRVPLAGVDFVGKLDDNTTSLSGLWRREGQPQATINFTRSAESAHTSMQRPQTPHAPFEYAVESVRFDNTAANILLASTLTLPRGAGPFPAAVLISGSGPQDRDESLSGHKPFVVLADHLTRNGIAVLRFDDRGVGESGGNFTAAADLDFASDVRAAVDFLGTRREINRNAIGLIGHSQGGIVGPIAAVNNPSIAYLVLLAAPATSMTELLLAQRRLTGVMQGQTEASLRANEPALAKIYAAMGKAPDRAAAQAEIRALLTSKLLQQLGSSETQKSALVDQLSSDWLRDLLHYDPIAILGAINIPILALNGSLDNQVPASTNLAAIRRATSNNPDVTAQQLPGLNHLFQNAHSGAIAEYAEISETFAPTALRLIGDWINARFSR</sequence>
<name>A0A411HHH0_9GAMM</name>
<evidence type="ECO:0000259" key="2">
    <source>
        <dbReference type="Pfam" id="PF12146"/>
    </source>
</evidence>
<reference evidence="3 4" key="1">
    <citation type="submission" date="2019-01" db="EMBL/GenBank/DDBJ databases">
        <title>Pseudolysobacter antarctica gen. nov., sp. nov., isolated from Fildes Peninsula, Antarctica.</title>
        <authorList>
            <person name="Wei Z."/>
            <person name="Peng F."/>
        </authorList>
    </citation>
    <scope>NUCLEOTIDE SEQUENCE [LARGE SCALE GENOMIC DNA]</scope>
    <source>
        <strain evidence="3 4">AQ6-296</strain>
    </source>
</reference>
<evidence type="ECO:0000313" key="4">
    <source>
        <dbReference type="Proteomes" id="UP000291562"/>
    </source>
</evidence>
<accession>A0A411HHH0</accession>
<feature type="signal peptide" evidence="1">
    <location>
        <begin position="1"/>
        <end position="24"/>
    </location>
</feature>
<dbReference type="InterPro" id="IPR022742">
    <property type="entry name" value="Hydrolase_4"/>
</dbReference>
<feature type="domain" description="Serine aminopeptidase S33" evidence="2">
    <location>
        <begin position="309"/>
        <end position="541"/>
    </location>
</feature>
<dbReference type="Pfam" id="PF12146">
    <property type="entry name" value="Hydrolase_4"/>
    <property type="match status" value="1"/>
</dbReference>
<dbReference type="AlphaFoldDB" id="A0A411HHH0"/>
<feature type="chain" id="PRO_5018965966" evidence="1">
    <location>
        <begin position="25"/>
        <end position="577"/>
    </location>
</feature>
<dbReference type="SUPFAM" id="SSF53474">
    <property type="entry name" value="alpha/beta-Hydrolases"/>
    <property type="match status" value="1"/>
</dbReference>
<dbReference type="RefSeq" id="WP_129832227.1">
    <property type="nucleotide sequence ID" value="NZ_CP035704.1"/>
</dbReference>
<dbReference type="KEGG" id="xbc:ELE36_06105"/>
<dbReference type="Gene3D" id="3.40.50.1820">
    <property type="entry name" value="alpha/beta hydrolase"/>
    <property type="match status" value="1"/>
</dbReference>
<gene>
    <name evidence="3" type="ORF">ELE36_06105</name>
</gene>
<dbReference type="EMBL" id="CP035704">
    <property type="protein sequence ID" value="QBB69968.1"/>
    <property type="molecule type" value="Genomic_DNA"/>
</dbReference>
<dbReference type="Proteomes" id="UP000291562">
    <property type="component" value="Chromosome"/>
</dbReference>
<dbReference type="OrthoDB" id="9809549at2"/>